<evidence type="ECO:0000256" key="5">
    <source>
        <dbReference type="PROSITE-ProRule" id="PRU00508"/>
    </source>
</evidence>
<gene>
    <name evidence="9" type="ORF">H4219_001677</name>
</gene>
<feature type="region of interest" description="Disordered" evidence="6">
    <location>
        <begin position="15"/>
        <end position="34"/>
    </location>
</feature>
<dbReference type="EMBL" id="JANBPU010000020">
    <property type="protein sequence ID" value="KAJ1919897.1"/>
    <property type="molecule type" value="Genomic_DNA"/>
</dbReference>
<dbReference type="InterPro" id="IPR001965">
    <property type="entry name" value="Znf_PHD"/>
</dbReference>
<dbReference type="Pfam" id="PF02207">
    <property type="entry name" value="zf-UBR"/>
    <property type="match status" value="1"/>
</dbReference>
<dbReference type="CDD" id="cd15542">
    <property type="entry name" value="PHD_UBR7"/>
    <property type="match status" value="1"/>
</dbReference>
<dbReference type="AlphaFoldDB" id="A0A9W8A493"/>
<evidence type="ECO:0000313" key="9">
    <source>
        <dbReference type="EMBL" id="KAJ1919897.1"/>
    </source>
</evidence>
<evidence type="ECO:0000256" key="6">
    <source>
        <dbReference type="SAM" id="MobiDB-lite"/>
    </source>
</evidence>
<dbReference type="GO" id="GO:0008270">
    <property type="term" value="F:zinc ion binding"/>
    <property type="evidence" value="ECO:0007669"/>
    <property type="project" value="UniProtKB-KW"/>
</dbReference>
<evidence type="ECO:0000313" key="10">
    <source>
        <dbReference type="Proteomes" id="UP001150538"/>
    </source>
</evidence>
<dbReference type="InterPro" id="IPR013083">
    <property type="entry name" value="Znf_RING/FYVE/PHD"/>
</dbReference>
<dbReference type="InterPro" id="IPR011011">
    <property type="entry name" value="Znf_FYVE_PHD"/>
</dbReference>
<dbReference type="PANTHER" id="PTHR13513:SF9">
    <property type="entry name" value="E3 UBIQUITIN-PROTEIN LIGASE UBR7-RELATED"/>
    <property type="match status" value="1"/>
</dbReference>
<keyword evidence="2 4" id="KW-0863">Zinc-finger</keyword>
<keyword evidence="10" id="KW-1185">Reference proteome</keyword>
<comment type="caution">
    <text evidence="9">The sequence shown here is derived from an EMBL/GenBank/DDBJ whole genome shotgun (WGS) entry which is preliminary data.</text>
</comment>
<dbReference type="SMART" id="SM00249">
    <property type="entry name" value="PHD"/>
    <property type="match status" value="1"/>
</dbReference>
<dbReference type="PROSITE" id="PS50016">
    <property type="entry name" value="ZF_PHD_2"/>
    <property type="match status" value="1"/>
</dbReference>
<dbReference type="InterPro" id="IPR003126">
    <property type="entry name" value="Znf_UBR"/>
</dbReference>
<dbReference type="SUPFAM" id="SSF57903">
    <property type="entry name" value="FYVE/PHD zinc finger"/>
    <property type="match status" value="1"/>
</dbReference>
<accession>A0A9W8A493</accession>
<evidence type="ECO:0008006" key="11">
    <source>
        <dbReference type="Google" id="ProtNLM"/>
    </source>
</evidence>
<reference evidence="9" key="1">
    <citation type="submission" date="2022-07" db="EMBL/GenBank/DDBJ databases">
        <title>Phylogenomic reconstructions and comparative analyses of Kickxellomycotina fungi.</title>
        <authorList>
            <person name="Reynolds N.K."/>
            <person name="Stajich J.E."/>
            <person name="Barry K."/>
            <person name="Grigoriev I.V."/>
            <person name="Crous P."/>
            <person name="Smith M.E."/>
        </authorList>
    </citation>
    <scope>NUCLEOTIDE SEQUENCE</scope>
    <source>
        <strain evidence="9">NBRC 100468</strain>
    </source>
</reference>
<dbReference type="GO" id="GO:0005737">
    <property type="term" value="C:cytoplasm"/>
    <property type="evidence" value="ECO:0007669"/>
    <property type="project" value="TreeGrafter"/>
</dbReference>
<dbReference type="InterPro" id="IPR040204">
    <property type="entry name" value="UBR7"/>
</dbReference>
<keyword evidence="3" id="KW-0862">Zinc</keyword>
<feature type="compositionally biased region" description="Polar residues" evidence="6">
    <location>
        <begin position="271"/>
        <end position="282"/>
    </location>
</feature>
<feature type="zinc finger region" description="UBR-type" evidence="5">
    <location>
        <begin position="62"/>
        <end position="159"/>
    </location>
</feature>
<keyword evidence="1" id="KW-0479">Metal-binding</keyword>
<dbReference type="InterPro" id="IPR019787">
    <property type="entry name" value="Znf_PHD-finger"/>
</dbReference>
<dbReference type="PANTHER" id="PTHR13513">
    <property type="entry name" value="E3 UBIQUITIN-PROTEIN LIGASE UBR7"/>
    <property type="match status" value="1"/>
</dbReference>
<evidence type="ECO:0000256" key="3">
    <source>
        <dbReference type="ARBA" id="ARBA00022833"/>
    </source>
</evidence>
<dbReference type="PROSITE" id="PS01359">
    <property type="entry name" value="ZF_PHD_1"/>
    <property type="match status" value="1"/>
</dbReference>
<sequence>MQLKARARNFVMSITGKSDSANESHQNEEPETKNRAMTAVDYLLQEAELEQKAAQALPGKFDKCTFTKGYIHQPVYACLTCSNDIKNKELAQHSNSIPVGKDGMILAGICYSCSISCHSSHDVIELFSKKNFRCDCGIKILRPESSEGSGMGKCELMDRAKENQSMDTANENNKYNHNFWGYYCRCDTFYDPETEESEMIQCFFCQDWYHDRCIGKMPREESFDSYICRECINRHSILFKHLSKDAVFYGIVDQNTNKVDVIVDATMSINSDVNDPSGTEQNVPMVEHGAQINPPNSKRKLDEMPDESDKDSKKTKAGSAIPNESTHLLPEKLDFSRVDIFMKKAWEECVCKCQGCMEYIKQHNLDYILKDDPVYEPEVDPEKDIPLYDVAMECLDTYDRSMASMGAIALRELGDDLKSFLRPFAAEGKVVTPGDIMSFFDERRRSKTADQ</sequence>
<dbReference type="GO" id="GO:0061630">
    <property type="term" value="F:ubiquitin protein ligase activity"/>
    <property type="evidence" value="ECO:0007669"/>
    <property type="project" value="InterPro"/>
</dbReference>
<evidence type="ECO:0000256" key="2">
    <source>
        <dbReference type="ARBA" id="ARBA00022771"/>
    </source>
</evidence>
<name>A0A9W8A493_9FUNG</name>
<proteinExistence type="predicted"/>
<feature type="domain" description="PHD-type" evidence="7">
    <location>
        <begin position="181"/>
        <end position="234"/>
    </location>
</feature>
<dbReference type="Proteomes" id="UP001150538">
    <property type="component" value="Unassembled WGS sequence"/>
</dbReference>
<feature type="domain" description="UBR-type" evidence="8">
    <location>
        <begin position="62"/>
        <end position="159"/>
    </location>
</feature>
<dbReference type="Gene3D" id="3.30.40.10">
    <property type="entry name" value="Zinc/RING finger domain, C3HC4 (zinc finger)"/>
    <property type="match status" value="1"/>
</dbReference>
<feature type="region of interest" description="Disordered" evidence="6">
    <location>
        <begin position="271"/>
        <end position="323"/>
    </location>
</feature>
<organism evidence="9 10">
    <name type="scientific">Mycoemilia scoparia</name>
    <dbReference type="NCBI Taxonomy" id="417184"/>
    <lineage>
        <taxon>Eukaryota</taxon>
        <taxon>Fungi</taxon>
        <taxon>Fungi incertae sedis</taxon>
        <taxon>Zoopagomycota</taxon>
        <taxon>Kickxellomycotina</taxon>
        <taxon>Kickxellomycetes</taxon>
        <taxon>Kickxellales</taxon>
        <taxon>Kickxellaceae</taxon>
        <taxon>Mycoemilia</taxon>
    </lineage>
</organism>
<evidence type="ECO:0000256" key="1">
    <source>
        <dbReference type="ARBA" id="ARBA00022723"/>
    </source>
</evidence>
<evidence type="ECO:0000259" key="8">
    <source>
        <dbReference type="PROSITE" id="PS51157"/>
    </source>
</evidence>
<protein>
    <recommendedName>
        <fullName evidence="11">UBR-type domain-containing protein</fullName>
    </recommendedName>
</protein>
<dbReference type="PROSITE" id="PS51157">
    <property type="entry name" value="ZF_UBR"/>
    <property type="match status" value="1"/>
</dbReference>
<evidence type="ECO:0000259" key="7">
    <source>
        <dbReference type="PROSITE" id="PS50016"/>
    </source>
</evidence>
<feature type="compositionally biased region" description="Basic and acidic residues" evidence="6">
    <location>
        <begin position="20"/>
        <end position="34"/>
    </location>
</feature>
<dbReference type="OrthoDB" id="5795902at2759"/>
<evidence type="ECO:0000256" key="4">
    <source>
        <dbReference type="PROSITE-ProRule" id="PRU00146"/>
    </source>
</evidence>
<dbReference type="SMART" id="SM00396">
    <property type="entry name" value="ZnF_UBR1"/>
    <property type="match status" value="1"/>
</dbReference>
<dbReference type="InterPro" id="IPR019786">
    <property type="entry name" value="Zinc_finger_PHD-type_CS"/>
</dbReference>